<dbReference type="HOGENOM" id="CLU_043394_0_0_6"/>
<evidence type="ECO:0000259" key="5">
    <source>
        <dbReference type="PROSITE" id="PS51898"/>
    </source>
</evidence>
<feature type="domain" description="Tyr recombinase" evidence="5">
    <location>
        <begin position="203"/>
        <end position="424"/>
    </location>
</feature>
<evidence type="ECO:0000256" key="2">
    <source>
        <dbReference type="ARBA" id="ARBA00022908"/>
    </source>
</evidence>
<evidence type="ECO:0000313" key="6">
    <source>
        <dbReference type="EMBL" id="ABZ00677.1"/>
    </source>
</evidence>
<keyword evidence="4" id="KW-0233">DNA recombination</keyword>
<name>B0KIY7_PSEPG</name>
<evidence type="ECO:0000313" key="7">
    <source>
        <dbReference type="Proteomes" id="UP000002157"/>
    </source>
</evidence>
<accession>B0KIY7</accession>
<dbReference type="PANTHER" id="PTHR30349:SF41">
    <property type="entry name" value="INTEGRASE_RECOMBINASE PROTEIN MJ0367-RELATED"/>
    <property type="match status" value="1"/>
</dbReference>
<dbReference type="PROSITE" id="PS51898">
    <property type="entry name" value="TYR_RECOMBINASE"/>
    <property type="match status" value="1"/>
</dbReference>
<dbReference type="Gene3D" id="1.10.443.10">
    <property type="entry name" value="Intergrase catalytic core"/>
    <property type="match status" value="1"/>
</dbReference>
<dbReference type="Pfam" id="PF00589">
    <property type="entry name" value="Phage_integrase"/>
    <property type="match status" value="1"/>
</dbReference>
<proteinExistence type="inferred from homology"/>
<dbReference type="InterPro" id="IPR011010">
    <property type="entry name" value="DNA_brk_join_enz"/>
</dbReference>
<evidence type="ECO:0000256" key="3">
    <source>
        <dbReference type="ARBA" id="ARBA00023125"/>
    </source>
</evidence>
<keyword evidence="3" id="KW-0238">DNA-binding</keyword>
<dbReference type="RefSeq" id="WP_012274317.1">
    <property type="nucleotide sequence ID" value="NC_010322.1"/>
</dbReference>
<dbReference type="GO" id="GO:0015074">
    <property type="term" value="P:DNA integration"/>
    <property type="evidence" value="ECO:0007669"/>
    <property type="project" value="UniProtKB-KW"/>
</dbReference>
<dbReference type="Proteomes" id="UP000002157">
    <property type="component" value="Chromosome"/>
</dbReference>
<keyword evidence="2" id="KW-0229">DNA integration</keyword>
<dbReference type="AlphaFoldDB" id="B0KIY7"/>
<protein>
    <submittedName>
        <fullName evidence="6">Integrase family protein</fullName>
    </submittedName>
</protein>
<dbReference type="InterPro" id="IPR050090">
    <property type="entry name" value="Tyrosine_recombinase_XerCD"/>
</dbReference>
<organism evidence="6 7">
    <name type="scientific">Pseudomonas putida (strain GB-1)</name>
    <dbReference type="NCBI Taxonomy" id="76869"/>
    <lineage>
        <taxon>Bacteria</taxon>
        <taxon>Pseudomonadati</taxon>
        <taxon>Pseudomonadota</taxon>
        <taxon>Gammaproteobacteria</taxon>
        <taxon>Pseudomonadales</taxon>
        <taxon>Pseudomonadaceae</taxon>
        <taxon>Pseudomonas</taxon>
    </lineage>
</organism>
<evidence type="ECO:0000256" key="4">
    <source>
        <dbReference type="ARBA" id="ARBA00023172"/>
    </source>
</evidence>
<dbReference type="GO" id="GO:0003677">
    <property type="term" value="F:DNA binding"/>
    <property type="evidence" value="ECO:0007669"/>
    <property type="project" value="UniProtKB-KW"/>
</dbReference>
<dbReference type="GO" id="GO:0006310">
    <property type="term" value="P:DNA recombination"/>
    <property type="evidence" value="ECO:0007669"/>
    <property type="project" value="UniProtKB-KW"/>
</dbReference>
<sequence>MTTAKKTKERSTHKLYSLLGEFQTFSHYSVGRTSLRDATNIPFMNWPNGSPCIIGNLYMLSLFNRKGRGSRRGLSRSGQDGGSMGDYAAKLSQLLRRCYHDKIEPIMLTDGDFTDYITELREEKSLINPGTRKRTEDTISDIGRVWLDFLSFVGRLHGYQDFVAPEGRIRVMEKTYNTVDRSGRKLSRSYLVHHSFGPPSRKKKRNPITVEQIALLKDTARKEKTSNFVKARRSLLIDLLTDTGARRSEIEQITIDDIKAAKRLEKNPTLRLTTLKQHGELSFREVPVLPTLLHLLNNHIERQRNNIMKKKYKEGNDHRRFFVSERTGRPLTSKTLYNEIKILKAASGIEPPIFPHMFRHRFITKLFIDLIRTHQVTNEDEFRRNLLNTEIFKAEVTEWTGHLDPDSINDYLHLALAASADYADTVNTVHMQRAMDAYFEREAELTRRLDEGLSVEDYKKEMKLLKELVQKDFEVARTREASVKSKRL</sequence>
<dbReference type="InterPro" id="IPR002104">
    <property type="entry name" value="Integrase_catalytic"/>
</dbReference>
<dbReference type="CDD" id="cd00397">
    <property type="entry name" value="DNA_BRE_C"/>
    <property type="match status" value="1"/>
</dbReference>
<dbReference type="InterPro" id="IPR013762">
    <property type="entry name" value="Integrase-like_cat_sf"/>
</dbReference>
<evidence type="ECO:0000256" key="1">
    <source>
        <dbReference type="ARBA" id="ARBA00008857"/>
    </source>
</evidence>
<comment type="similarity">
    <text evidence="1">Belongs to the 'phage' integrase family.</text>
</comment>
<dbReference type="EMBL" id="CP000926">
    <property type="protein sequence ID" value="ABZ00677.1"/>
    <property type="molecule type" value="Genomic_DNA"/>
</dbReference>
<dbReference type="SUPFAM" id="SSF56349">
    <property type="entry name" value="DNA breaking-rejoining enzymes"/>
    <property type="match status" value="1"/>
</dbReference>
<dbReference type="PANTHER" id="PTHR30349">
    <property type="entry name" value="PHAGE INTEGRASE-RELATED"/>
    <property type="match status" value="1"/>
</dbReference>
<dbReference type="KEGG" id="ppg:PputGB1_4790"/>
<reference evidence="6 7" key="1">
    <citation type="submission" date="2008-01" db="EMBL/GenBank/DDBJ databases">
        <title>Complete sequence of Pseudomonas putida GB-1.</title>
        <authorList>
            <consortium name="US DOE Joint Genome Institute"/>
            <person name="Copeland A."/>
            <person name="Lucas S."/>
            <person name="Lapidus A."/>
            <person name="Barry K."/>
            <person name="Glavina del Rio T."/>
            <person name="Dalin E."/>
            <person name="Tice H."/>
            <person name="Pitluck S."/>
            <person name="Bruce D."/>
            <person name="Goodwin L."/>
            <person name="Chertkov O."/>
            <person name="Brettin T."/>
            <person name="Detter J.C."/>
            <person name="Han C."/>
            <person name="Kuske C.R."/>
            <person name="Schmutz J."/>
            <person name="Larimer F."/>
            <person name="Land M."/>
            <person name="Hauser L."/>
            <person name="Kyrpides N."/>
            <person name="Kim E."/>
            <person name="McCarthy J.K."/>
            <person name="Richardson P."/>
        </authorList>
    </citation>
    <scope>NUCLEOTIDE SEQUENCE [LARGE SCALE GENOMIC DNA]</scope>
    <source>
        <strain evidence="6 7">GB-1</strain>
    </source>
</reference>
<gene>
    <name evidence="6" type="ordered locus">PputGB1_4790</name>
</gene>
<dbReference type="eggNOG" id="COG4974">
    <property type="taxonomic scope" value="Bacteria"/>
</dbReference>